<reference evidence="1" key="1">
    <citation type="submission" date="2021-03" db="EMBL/GenBank/DDBJ databases">
        <title>Streptomyces poriferae sp. nov., a novel marine sponge-derived Actinobacteria species with anti-MRSA activity.</title>
        <authorList>
            <person name="Sandoval-Powers M."/>
            <person name="Kralova S."/>
            <person name="Nguyen G.-S."/>
            <person name="Fawwal D."/>
            <person name="Degnes K."/>
            <person name="Klinkenberg G."/>
            <person name="Sletta H."/>
            <person name="Wentzel A."/>
            <person name="Liles M.R."/>
        </authorList>
    </citation>
    <scope>NUCLEOTIDE SEQUENCE</scope>
    <source>
        <strain evidence="1">DSM 41794</strain>
    </source>
</reference>
<name>A0A939FBP2_9ACTN</name>
<sequence>MSGSAASAYGWVRQETAQLLPVPDVQSNPEHGLDAGLDDAIKWFLEKVGLLDELEKVTGMPTQLTDAAHEWTAQGKAMLAVADGLRSAATALPTAWEGDTSEAFGHSMGKIVEAIEGTGKEMGQTASILSRAAAECKLAEDTIIGIIREAIEWAAMTLAAMVVTDILTLGLATLVDGLVAEAEVAVFVARVARVSEKLAKALEDLMKTIKDFKKGEKTFKELRGAVAAVRKLGSLRNGLSGKEKWTHYAAGSQFKKHVIAPLVNAATGLPEVSLTDPVKEGGSFLADAYGRDGKPVAPEPYRVNQRSIEEDFG</sequence>
<evidence type="ECO:0000313" key="1">
    <source>
        <dbReference type="EMBL" id="MBO0515291.1"/>
    </source>
</evidence>
<dbReference type="InterPro" id="IPR036689">
    <property type="entry name" value="ESAT-6-like_sf"/>
</dbReference>
<dbReference type="SUPFAM" id="SSF140453">
    <property type="entry name" value="EsxAB dimer-like"/>
    <property type="match status" value="1"/>
</dbReference>
<dbReference type="AlphaFoldDB" id="A0A939FBP2"/>
<accession>A0A939FBP2</accession>
<dbReference type="RefSeq" id="WP_206965978.1">
    <property type="nucleotide sequence ID" value="NZ_BAAAJJ010000001.1"/>
</dbReference>
<dbReference type="InterPro" id="IPR038332">
    <property type="entry name" value="PPE_sf"/>
</dbReference>
<dbReference type="EMBL" id="JAFLRJ010000270">
    <property type="protein sequence ID" value="MBO0515291.1"/>
    <property type="molecule type" value="Genomic_DNA"/>
</dbReference>
<evidence type="ECO:0000313" key="2">
    <source>
        <dbReference type="Proteomes" id="UP000664167"/>
    </source>
</evidence>
<protein>
    <recommendedName>
        <fullName evidence="3">WXG100 family type VII secretion target</fullName>
    </recommendedName>
</protein>
<dbReference type="Gene3D" id="1.20.1260.20">
    <property type="entry name" value="PPE superfamily"/>
    <property type="match status" value="1"/>
</dbReference>
<dbReference type="Proteomes" id="UP000664167">
    <property type="component" value="Unassembled WGS sequence"/>
</dbReference>
<comment type="caution">
    <text evidence="1">The sequence shown here is derived from an EMBL/GenBank/DDBJ whole genome shotgun (WGS) entry which is preliminary data.</text>
</comment>
<evidence type="ECO:0008006" key="3">
    <source>
        <dbReference type="Google" id="ProtNLM"/>
    </source>
</evidence>
<proteinExistence type="predicted"/>
<keyword evidence="2" id="KW-1185">Reference proteome</keyword>
<gene>
    <name evidence="1" type="ORF">J0695_26375</name>
</gene>
<organism evidence="1 2">
    <name type="scientific">Streptomyces beijiangensis</name>
    <dbReference type="NCBI Taxonomy" id="163361"/>
    <lineage>
        <taxon>Bacteria</taxon>
        <taxon>Bacillati</taxon>
        <taxon>Actinomycetota</taxon>
        <taxon>Actinomycetes</taxon>
        <taxon>Kitasatosporales</taxon>
        <taxon>Streptomycetaceae</taxon>
        <taxon>Streptomyces</taxon>
    </lineage>
</organism>